<dbReference type="HOGENOM" id="CLU_009834_7_6_11"/>
<dbReference type="SUPFAM" id="SSF52096">
    <property type="entry name" value="ClpP/crotonase"/>
    <property type="match status" value="1"/>
</dbReference>
<evidence type="ECO:0000256" key="7">
    <source>
        <dbReference type="ARBA" id="ARBA00023717"/>
    </source>
</evidence>
<dbReference type="Pfam" id="PF00378">
    <property type="entry name" value="ECH_1"/>
    <property type="match status" value="1"/>
</dbReference>
<accession>C1BDU6</accession>
<organism evidence="10 11">
    <name type="scientific">Rhodococcus opacus (strain B4)</name>
    <dbReference type="NCBI Taxonomy" id="632772"/>
    <lineage>
        <taxon>Bacteria</taxon>
        <taxon>Bacillati</taxon>
        <taxon>Actinomycetota</taxon>
        <taxon>Actinomycetes</taxon>
        <taxon>Mycobacteriales</taxon>
        <taxon>Nocardiaceae</taxon>
        <taxon>Rhodococcus</taxon>
    </lineage>
</organism>
<evidence type="ECO:0000256" key="3">
    <source>
        <dbReference type="ARBA" id="ARBA00012076"/>
    </source>
</evidence>
<dbReference type="AlphaFoldDB" id="C1BDU6"/>
<comment type="function">
    <text evidence="1">Could possibly oxidize fatty acids using specific components.</text>
</comment>
<dbReference type="Gene3D" id="3.90.226.10">
    <property type="entry name" value="2-enoyl-CoA Hydratase, Chain A, domain 1"/>
    <property type="match status" value="1"/>
</dbReference>
<evidence type="ECO:0000256" key="4">
    <source>
        <dbReference type="ARBA" id="ARBA00023098"/>
    </source>
</evidence>
<dbReference type="CDD" id="cd06558">
    <property type="entry name" value="crotonase-like"/>
    <property type="match status" value="1"/>
</dbReference>
<dbReference type="InterPro" id="IPR001753">
    <property type="entry name" value="Enoyl-CoA_hydra/iso"/>
</dbReference>
<evidence type="ECO:0000256" key="1">
    <source>
        <dbReference type="ARBA" id="ARBA00002994"/>
    </source>
</evidence>
<evidence type="ECO:0000313" key="11">
    <source>
        <dbReference type="Proteomes" id="UP000002212"/>
    </source>
</evidence>
<evidence type="ECO:0000256" key="2">
    <source>
        <dbReference type="ARBA" id="ARBA00005254"/>
    </source>
</evidence>
<dbReference type="EC" id="4.2.1.17" evidence="3"/>
<comment type="similarity">
    <text evidence="2">Belongs to the enoyl-CoA hydratase/isomerase family.</text>
</comment>
<dbReference type="GO" id="GO:0006635">
    <property type="term" value="P:fatty acid beta-oxidation"/>
    <property type="evidence" value="ECO:0007669"/>
    <property type="project" value="TreeGrafter"/>
</dbReference>
<dbReference type="RefSeq" id="WP_012687188.1">
    <property type="nucleotide sequence ID" value="NC_012521.1"/>
</dbReference>
<evidence type="ECO:0000313" key="10">
    <source>
        <dbReference type="EMBL" id="BAH47149.1"/>
    </source>
</evidence>
<evidence type="ECO:0000256" key="9">
    <source>
        <dbReference type="ARBA" id="ARBA00073436"/>
    </source>
</evidence>
<name>C1BDU6_RHOOB</name>
<evidence type="ECO:0000256" key="8">
    <source>
        <dbReference type="ARBA" id="ARBA00039456"/>
    </source>
</evidence>
<sequence length="270" mass="28253">MTTEQGESPPITHDDQFVYTEMTTDRVAIVRLERPRANALSLAVLRQLDEAFQALASDLPGAVVIWGGPRIFAAGGDISEMGGPEDAARFVKAFRSTFDRIASIPRPVIAAVCGYALGGGLELALSADLRVAGEGAKFGLPEVNLGLVPGAGGTQRLSRLVGPSRAKDLVMTGRQVNAEEALRIGIADRVVPDDEVFSESIALARRLATGPSVALATAKSLIDANFDQPLNAGLDAEGRAAVAMHHTEDGRAGVKSFIANGPGQAKFVGR</sequence>
<comment type="catalytic activity">
    <reaction evidence="7">
        <text>a 4-saturated-(3S)-3-hydroxyacyl-CoA = a (3E)-enoyl-CoA + H2O</text>
        <dbReference type="Rhea" id="RHEA:20724"/>
        <dbReference type="ChEBI" id="CHEBI:15377"/>
        <dbReference type="ChEBI" id="CHEBI:58521"/>
        <dbReference type="ChEBI" id="CHEBI:137480"/>
        <dbReference type="EC" id="4.2.1.17"/>
    </reaction>
</comment>
<keyword evidence="4" id="KW-0443">Lipid metabolism</keyword>
<geneLocation type="plasmid" evidence="10 11">
    <name>pROB02</name>
</geneLocation>
<dbReference type="PANTHER" id="PTHR11941:SF169">
    <property type="entry name" value="(7AS)-7A-METHYL-1,5-DIOXO-2,3,5,6,7,7A-HEXAHYDRO-1H-INDENE-CARBOXYL-COA HYDROLASE"/>
    <property type="match status" value="1"/>
</dbReference>
<proteinExistence type="inferred from homology"/>
<keyword evidence="10" id="KW-0614">Plasmid</keyword>
<evidence type="ECO:0000256" key="5">
    <source>
        <dbReference type="ARBA" id="ARBA00023239"/>
    </source>
</evidence>
<reference evidence="10 11" key="1">
    <citation type="journal article" date="2005" name="J. Biosci. Bioeng.">
        <title>Isolation and characterization of benzene-tolerant Rhodococcus opacus strains.</title>
        <authorList>
            <person name="Na K.S."/>
            <person name="Kuroda A."/>
            <person name="Takiguchi N."/>
            <person name="Ikeda T."/>
            <person name="Ohtake H."/>
            <person name="Kato J."/>
        </authorList>
    </citation>
    <scope>NUCLEOTIDE SEQUENCE [LARGE SCALE GENOMIC DNA]</scope>
    <source>
        <strain evidence="10 11">B4</strain>
        <plasmid evidence="10">pROB02</plasmid>
    </source>
</reference>
<dbReference type="FunFam" id="3.90.226.10:FF:000009">
    <property type="entry name" value="Carnitinyl-CoA dehydratase"/>
    <property type="match status" value="1"/>
</dbReference>
<dbReference type="InterPro" id="IPR029045">
    <property type="entry name" value="ClpP/crotonase-like_dom_sf"/>
</dbReference>
<keyword evidence="5 10" id="KW-0456">Lyase</keyword>
<dbReference type="KEGG" id="rop:ROP_pROB02-01360"/>
<evidence type="ECO:0000256" key="6">
    <source>
        <dbReference type="ARBA" id="ARBA00023709"/>
    </source>
</evidence>
<protein>
    <recommendedName>
        <fullName evidence="8">Probable enoyl-CoA hydratase EchA17</fullName>
        <ecNumber evidence="3">4.2.1.17</ecNumber>
    </recommendedName>
    <alternativeName>
        <fullName evidence="9">Probable enoyl-CoA hydratase echA17</fullName>
    </alternativeName>
</protein>
<reference evidence="10 11" key="2">
    <citation type="submission" date="2009-03" db="EMBL/GenBank/DDBJ databases">
        <title>Comparison of the complete genome sequences of Rhodococcus erythropolis PR4 and Rhodococcus opacus B4.</title>
        <authorList>
            <person name="Takarada H."/>
            <person name="Sekine M."/>
            <person name="Hosoyama A."/>
            <person name="Yamada R."/>
            <person name="Fujisawa T."/>
            <person name="Omata S."/>
            <person name="Shimizu A."/>
            <person name="Tsukatani N."/>
            <person name="Tanikawa S."/>
            <person name="Fujita N."/>
            <person name="Harayama S."/>
        </authorList>
    </citation>
    <scope>NUCLEOTIDE SEQUENCE [LARGE SCALE GENOMIC DNA]</scope>
    <source>
        <strain evidence="10 11">B4</strain>
        <plasmid evidence="10 11">pROB02</plasmid>
    </source>
</reference>
<dbReference type="PATRIC" id="fig|632772.20.peg.8517"/>
<gene>
    <name evidence="10" type="primary">echA</name>
    <name evidence="10" type="ordered locus">ROP_pROB02-01360</name>
</gene>
<dbReference type="Proteomes" id="UP000002212">
    <property type="component" value="Plasmid pROB02"/>
</dbReference>
<dbReference type="GO" id="GO:0018812">
    <property type="term" value="F:3-hydroxyacyl-CoA dehydratase activity"/>
    <property type="evidence" value="ECO:0007669"/>
    <property type="project" value="RHEA"/>
</dbReference>
<comment type="catalytic activity">
    <reaction evidence="6">
        <text>a (3S)-3-hydroxyacyl-CoA = a (2E)-enoyl-CoA + H2O</text>
        <dbReference type="Rhea" id="RHEA:16105"/>
        <dbReference type="ChEBI" id="CHEBI:15377"/>
        <dbReference type="ChEBI" id="CHEBI:57318"/>
        <dbReference type="ChEBI" id="CHEBI:58856"/>
        <dbReference type="EC" id="4.2.1.17"/>
    </reaction>
</comment>
<dbReference type="PANTHER" id="PTHR11941">
    <property type="entry name" value="ENOYL-COA HYDRATASE-RELATED"/>
    <property type="match status" value="1"/>
</dbReference>
<dbReference type="EMBL" id="AP011117">
    <property type="protein sequence ID" value="BAH47149.1"/>
    <property type="molecule type" value="Genomic_DNA"/>
</dbReference>